<dbReference type="PANTHER" id="PTHR21340">
    <property type="entry name" value="DIADENOSINE 5,5-P1,P4-TETRAPHOSPHATE PYROPHOSPHOHYDROLASE MUTT"/>
    <property type="match status" value="1"/>
</dbReference>
<dbReference type="AlphaFoldDB" id="A0A7Z0CZ93"/>
<dbReference type="InterPro" id="IPR000086">
    <property type="entry name" value="NUDIX_hydrolase_dom"/>
</dbReference>
<evidence type="ECO:0000259" key="4">
    <source>
        <dbReference type="PROSITE" id="PS51462"/>
    </source>
</evidence>
<dbReference type="SUPFAM" id="SSF55811">
    <property type="entry name" value="Nudix"/>
    <property type="match status" value="1"/>
</dbReference>
<comment type="similarity">
    <text evidence="1 3">Belongs to the Nudix hydrolase family.</text>
</comment>
<feature type="domain" description="Nudix hydrolase" evidence="4">
    <location>
        <begin position="16"/>
        <end position="145"/>
    </location>
</feature>
<dbReference type="InterPro" id="IPR015797">
    <property type="entry name" value="NUDIX_hydrolase-like_dom_sf"/>
</dbReference>
<sequence length="323" mass="35710">MTSIVADAADSARVKADVLAGGAVCWRERDGELEILLVHRPRYNDWSWPKGKVDKGETLPECAIREVREETGYSITLGLPLPEAKYKVGKGAKKHVAYWAAEITGDADPAPESPKEIDEARWVPTAKARTMLSRYDDREQLDVVDKAWSKGNLRVWPLIIVRHGKAFPRSRWHKTEHKRPLLATGARQAESLTTLLSAWAPRRVYSSPWKRCMATITPYAESIGRNVKQKDELSEKAHSDTPVKVAALLSKIVEKGKPAAVCTHRPVLPTVLAALAGLAPPAVAAELPDSDPYMSPGEIIVASLRRDSKPRVVAVERFRPIDG</sequence>
<dbReference type="GO" id="GO:0004081">
    <property type="term" value="F:bis(5'-nucleosyl)-tetraphosphatase (asymmetrical) activity"/>
    <property type="evidence" value="ECO:0007669"/>
    <property type="project" value="TreeGrafter"/>
</dbReference>
<accession>A0A7Z0CZ93</accession>
<dbReference type="SMART" id="SM00855">
    <property type="entry name" value="PGAM"/>
    <property type="match status" value="1"/>
</dbReference>
<keyword evidence="6" id="KW-1185">Reference proteome</keyword>
<dbReference type="EC" id="3.6.1.55" evidence="5"/>
<dbReference type="GO" id="GO:0035539">
    <property type="term" value="F:8-oxo-7,8-dihydrodeoxyguanosine triphosphate pyrophosphatase activity"/>
    <property type="evidence" value="ECO:0007669"/>
    <property type="project" value="UniProtKB-EC"/>
</dbReference>
<dbReference type="Proteomes" id="UP000539111">
    <property type="component" value="Unassembled WGS sequence"/>
</dbReference>
<gene>
    <name evidence="5" type="ORF">BJY26_000345</name>
</gene>
<dbReference type="RefSeq" id="WP_237248835.1">
    <property type="nucleotide sequence ID" value="NZ_JACBZP010000001.1"/>
</dbReference>
<evidence type="ECO:0000256" key="2">
    <source>
        <dbReference type="ARBA" id="ARBA00022801"/>
    </source>
</evidence>
<dbReference type="Gene3D" id="3.40.50.1240">
    <property type="entry name" value="Phosphoglycerate mutase-like"/>
    <property type="match status" value="1"/>
</dbReference>
<dbReference type="Pfam" id="PF00293">
    <property type="entry name" value="NUDIX"/>
    <property type="match status" value="1"/>
</dbReference>
<reference evidence="5 6" key="1">
    <citation type="submission" date="2020-07" db="EMBL/GenBank/DDBJ databases">
        <title>Sequencing the genomes of 1000 actinobacteria strains.</title>
        <authorList>
            <person name="Klenk H.-P."/>
        </authorList>
    </citation>
    <scope>NUCLEOTIDE SEQUENCE [LARGE SCALE GENOMIC DNA]</scope>
    <source>
        <strain evidence="5 6">DSM 26341</strain>
    </source>
</reference>
<evidence type="ECO:0000313" key="6">
    <source>
        <dbReference type="Proteomes" id="UP000539111"/>
    </source>
</evidence>
<evidence type="ECO:0000313" key="5">
    <source>
        <dbReference type="EMBL" id="NYI66039.1"/>
    </source>
</evidence>
<dbReference type="PANTHER" id="PTHR21340:SF0">
    <property type="entry name" value="BIS(5'-NUCLEOSYL)-TETRAPHOSPHATASE [ASYMMETRICAL]"/>
    <property type="match status" value="1"/>
</dbReference>
<dbReference type="InterPro" id="IPR020084">
    <property type="entry name" value="NUDIX_hydrolase_CS"/>
</dbReference>
<dbReference type="Gene3D" id="3.90.79.10">
    <property type="entry name" value="Nucleoside Triphosphate Pyrophosphohydrolase"/>
    <property type="match status" value="1"/>
</dbReference>
<dbReference type="GO" id="GO:0006167">
    <property type="term" value="P:AMP biosynthetic process"/>
    <property type="evidence" value="ECO:0007669"/>
    <property type="project" value="TreeGrafter"/>
</dbReference>
<dbReference type="CDD" id="cd03673">
    <property type="entry name" value="NUDIX_Ap6A_hydrolase"/>
    <property type="match status" value="1"/>
</dbReference>
<dbReference type="CDD" id="cd07067">
    <property type="entry name" value="HP_PGM_like"/>
    <property type="match status" value="1"/>
</dbReference>
<comment type="caution">
    <text evidence="5">The sequence shown here is derived from an EMBL/GenBank/DDBJ whole genome shotgun (WGS) entry which is preliminary data.</text>
</comment>
<dbReference type="SUPFAM" id="SSF53254">
    <property type="entry name" value="Phosphoglycerate mutase-like"/>
    <property type="match status" value="1"/>
</dbReference>
<dbReference type="Pfam" id="PF00300">
    <property type="entry name" value="His_Phos_1"/>
    <property type="match status" value="1"/>
</dbReference>
<keyword evidence="2 3" id="KW-0378">Hydrolase</keyword>
<dbReference type="InterPro" id="IPR029033">
    <property type="entry name" value="His_PPase_superfam"/>
</dbReference>
<dbReference type="InterPro" id="IPR013078">
    <property type="entry name" value="His_Pase_superF_clade-1"/>
</dbReference>
<protein>
    <submittedName>
        <fullName evidence="5">8-oxo-dGTP diphosphatase</fullName>
        <ecNumber evidence="5">3.6.1.55</ecNumber>
    </submittedName>
</protein>
<dbReference type="InterPro" id="IPR020476">
    <property type="entry name" value="Nudix_hydrolase"/>
</dbReference>
<evidence type="ECO:0000256" key="3">
    <source>
        <dbReference type="RuleBase" id="RU003476"/>
    </source>
</evidence>
<evidence type="ECO:0000256" key="1">
    <source>
        <dbReference type="ARBA" id="ARBA00005582"/>
    </source>
</evidence>
<dbReference type="PRINTS" id="PR00502">
    <property type="entry name" value="NUDIXFAMILY"/>
</dbReference>
<dbReference type="PROSITE" id="PS00893">
    <property type="entry name" value="NUDIX_BOX"/>
    <property type="match status" value="1"/>
</dbReference>
<proteinExistence type="inferred from homology"/>
<name>A0A7Z0CZ93_9MICO</name>
<organism evidence="5 6">
    <name type="scientific">Spelaeicoccus albus</name>
    <dbReference type="NCBI Taxonomy" id="1280376"/>
    <lineage>
        <taxon>Bacteria</taxon>
        <taxon>Bacillati</taxon>
        <taxon>Actinomycetota</taxon>
        <taxon>Actinomycetes</taxon>
        <taxon>Micrococcales</taxon>
        <taxon>Brevibacteriaceae</taxon>
        <taxon>Spelaeicoccus</taxon>
    </lineage>
</organism>
<dbReference type="InterPro" id="IPR051325">
    <property type="entry name" value="Nudix_hydrolase_domain"/>
</dbReference>
<dbReference type="PROSITE" id="PS51462">
    <property type="entry name" value="NUDIX"/>
    <property type="match status" value="1"/>
</dbReference>
<dbReference type="EMBL" id="JACBZP010000001">
    <property type="protein sequence ID" value="NYI66039.1"/>
    <property type="molecule type" value="Genomic_DNA"/>
</dbReference>
<dbReference type="GO" id="GO:0006754">
    <property type="term" value="P:ATP biosynthetic process"/>
    <property type="evidence" value="ECO:0007669"/>
    <property type="project" value="TreeGrafter"/>
</dbReference>